<evidence type="ECO:0000313" key="3">
    <source>
        <dbReference type="Proteomes" id="UP001346149"/>
    </source>
</evidence>
<reference evidence="2 3" key="1">
    <citation type="journal article" date="2023" name="Hortic Res">
        <title>Pangenome of water caltrop reveals structural variations and asymmetric subgenome divergence after allopolyploidization.</title>
        <authorList>
            <person name="Zhang X."/>
            <person name="Chen Y."/>
            <person name="Wang L."/>
            <person name="Yuan Y."/>
            <person name="Fang M."/>
            <person name="Shi L."/>
            <person name="Lu R."/>
            <person name="Comes H.P."/>
            <person name="Ma Y."/>
            <person name="Chen Y."/>
            <person name="Huang G."/>
            <person name="Zhou Y."/>
            <person name="Zheng Z."/>
            <person name="Qiu Y."/>
        </authorList>
    </citation>
    <scope>NUCLEOTIDE SEQUENCE [LARGE SCALE GENOMIC DNA]</scope>
    <source>
        <strain evidence="2">F231</strain>
    </source>
</reference>
<dbReference type="EMBL" id="JAXQNO010000010">
    <property type="protein sequence ID" value="KAK4790057.1"/>
    <property type="molecule type" value="Genomic_DNA"/>
</dbReference>
<name>A0AAN7M1E9_TRANT</name>
<protein>
    <submittedName>
        <fullName evidence="2">Uncharacterized protein</fullName>
    </submittedName>
</protein>
<evidence type="ECO:0000313" key="2">
    <source>
        <dbReference type="EMBL" id="KAK4790057.1"/>
    </source>
</evidence>
<dbReference type="Proteomes" id="UP001346149">
    <property type="component" value="Unassembled WGS sequence"/>
</dbReference>
<comment type="caution">
    <text evidence="2">The sequence shown here is derived from an EMBL/GenBank/DDBJ whole genome shotgun (WGS) entry which is preliminary data.</text>
</comment>
<accession>A0AAN7M1E9</accession>
<feature type="region of interest" description="Disordered" evidence="1">
    <location>
        <begin position="38"/>
        <end position="76"/>
    </location>
</feature>
<proteinExistence type="predicted"/>
<dbReference type="AlphaFoldDB" id="A0AAN7M1E9"/>
<evidence type="ECO:0000256" key="1">
    <source>
        <dbReference type="SAM" id="MobiDB-lite"/>
    </source>
</evidence>
<feature type="compositionally biased region" description="Basic and acidic residues" evidence="1">
    <location>
        <begin position="58"/>
        <end position="76"/>
    </location>
</feature>
<gene>
    <name evidence="2" type="ORF">SAY86_017361</name>
</gene>
<organism evidence="2 3">
    <name type="scientific">Trapa natans</name>
    <name type="common">Water chestnut</name>
    <dbReference type="NCBI Taxonomy" id="22666"/>
    <lineage>
        <taxon>Eukaryota</taxon>
        <taxon>Viridiplantae</taxon>
        <taxon>Streptophyta</taxon>
        <taxon>Embryophyta</taxon>
        <taxon>Tracheophyta</taxon>
        <taxon>Spermatophyta</taxon>
        <taxon>Magnoliopsida</taxon>
        <taxon>eudicotyledons</taxon>
        <taxon>Gunneridae</taxon>
        <taxon>Pentapetalae</taxon>
        <taxon>rosids</taxon>
        <taxon>malvids</taxon>
        <taxon>Myrtales</taxon>
        <taxon>Lythraceae</taxon>
        <taxon>Trapa</taxon>
    </lineage>
</organism>
<sequence>MWEFCSLNKLWDGEPSEKVQMPFVPSESDGIPKVANEGSRLDIPEGPLGSLIAGISTGREEEDRKRKIGRGRSEEG</sequence>
<keyword evidence="3" id="KW-1185">Reference proteome</keyword>